<feature type="coiled-coil region" evidence="2">
    <location>
        <begin position="6"/>
        <end position="40"/>
    </location>
</feature>
<evidence type="ECO:0000259" key="4">
    <source>
        <dbReference type="PROSITE" id="PS50192"/>
    </source>
</evidence>
<sequence>MSSQDLEFVQENLQTLIKTIQELQNQFQGKENQEQIQINKQKCQKLIDAITIKFKQGKFNKSENMTMQMLKKEFTKQQNTFIEITKSIRNPKQINSNDGKELEMQNAKKTNGKSTYVYDEETNYDEEDSGEKGPNLDQLSEMEVHPDIQHKAMLIQEQQEEIDQIQRDAIEVLKIQTEVAQVVVDQGKMLDVAENNINKSNTNVKEAVVELEGAKVEHKQYMKKLAGAICIILIVVAVIVVCVKLI</sequence>
<reference evidence="5" key="1">
    <citation type="submission" date="2021-01" db="EMBL/GenBank/DDBJ databases">
        <authorList>
            <consortium name="Genoscope - CEA"/>
            <person name="William W."/>
        </authorList>
    </citation>
    <scope>NUCLEOTIDE SEQUENCE</scope>
</reference>
<dbReference type="GO" id="GO:0000149">
    <property type="term" value="F:SNARE binding"/>
    <property type="evidence" value="ECO:0007669"/>
    <property type="project" value="TreeGrafter"/>
</dbReference>
<dbReference type="EMBL" id="CAJJDN010000078">
    <property type="protein sequence ID" value="CAD8102601.1"/>
    <property type="molecule type" value="Genomic_DNA"/>
</dbReference>
<evidence type="ECO:0000256" key="3">
    <source>
        <dbReference type="SAM" id="Phobius"/>
    </source>
</evidence>
<accession>A0A8S1PIC1</accession>
<dbReference type="GO" id="GO:0005886">
    <property type="term" value="C:plasma membrane"/>
    <property type="evidence" value="ECO:0007669"/>
    <property type="project" value="TreeGrafter"/>
</dbReference>
<name>A0A8S1PIC1_9CILI</name>
<evidence type="ECO:0000256" key="2">
    <source>
        <dbReference type="SAM" id="Coils"/>
    </source>
</evidence>
<dbReference type="Proteomes" id="UP000692954">
    <property type="component" value="Unassembled WGS sequence"/>
</dbReference>
<dbReference type="GO" id="GO:0012505">
    <property type="term" value="C:endomembrane system"/>
    <property type="evidence" value="ECO:0007669"/>
    <property type="project" value="TreeGrafter"/>
</dbReference>
<gene>
    <name evidence="5" type="ORF">PSON_ATCC_30995.1.T0780099</name>
</gene>
<dbReference type="GO" id="GO:0048278">
    <property type="term" value="P:vesicle docking"/>
    <property type="evidence" value="ECO:0007669"/>
    <property type="project" value="TreeGrafter"/>
</dbReference>
<dbReference type="InterPro" id="IPR045242">
    <property type="entry name" value="Syntaxin"/>
</dbReference>
<dbReference type="AlphaFoldDB" id="A0A8S1PIC1"/>
<evidence type="ECO:0000256" key="1">
    <source>
        <dbReference type="ARBA" id="ARBA00004211"/>
    </source>
</evidence>
<dbReference type="GO" id="GO:0006906">
    <property type="term" value="P:vesicle fusion"/>
    <property type="evidence" value="ECO:0007669"/>
    <property type="project" value="TreeGrafter"/>
</dbReference>
<dbReference type="InterPro" id="IPR000727">
    <property type="entry name" value="T_SNARE_dom"/>
</dbReference>
<evidence type="ECO:0000313" key="6">
    <source>
        <dbReference type="Proteomes" id="UP000692954"/>
    </source>
</evidence>
<keyword evidence="3" id="KW-0812">Transmembrane</keyword>
<dbReference type="PANTHER" id="PTHR19957">
    <property type="entry name" value="SYNTAXIN"/>
    <property type="match status" value="1"/>
</dbReference>
<dbReference type="GO" id="GO:0005484">
    <property type="term" value="F:SNAP receptor activity"/>
    <property type="evidence" value="ECO:0007669"/>
    <property type="project" value="TreeGrafter"/>
</dbReference>
<protein>
    <recommendedName>
        <fullName evidence="4">t-SNARE coiled-coil homology domain-containing protein</fullName>
    </recommendedName>
</protein>
<comment type="subcellular location">
    <subcellularLocation>
        <location evidence="1">Membrane</location>
        <topology evidence="1">Single-pass type IV membrane protein</topology>
    </subcellularLocation>
</comment>
<evidence type="ECO:0000313" key="5">
    <source>
        <dbReference type="EMBL" id="CAD8102601.1"/>
    </source>
</evidence>
<dbReference type="OrthoDB" id="302819at2759"/>
<keyword evidence="6" id="KW-1185">Reference proteome</keyword>
<dbReference type="GO" id="GO:0006886">
    <property type="term" value="P:intracellular protein transport"/>
    <property type="evidence" value="ECO:0007669"/>
    <property type="project" value="TreeGrafter"/>
</dbReference>
<comment type="caution">
    <text evidence="5">The sequence shown here is derived from an EMBL/GenBank/DDBJ whole genome shotgun (WGS) entry which is preliminary data.</text>
</comment>
<organism evidence="5 6">
    <name type="scientific">Paramecium sonneborni</name>
    <dbReference type="NCBI Taxonomy" id="65129"/>
    <lineage>
        <taxon>Eukaryota</taxon>
        <taxon>Sar</taxon>
        <taxon>Alveolata</taxon>
        <taxon>Ciliophora</taxon>
        <taxon>Intramacronucleata</taxon>
        <taxon>Oligohymenophorea</taxon>
        <taxon>Peniculida</taxon>
        <taxon>Parameciidae</taxon>
        <taxon>Paramecium</taxon>
    </lineage>
</organism>
<dbReference type="PROSITE" id="PS50192">
    <property type="entry name" value="T_SNARE"/>
    <property type="match status" value="1"/>
</dbReference>
<feature type="transmembrane region" description="Helical" evidence="3">
    <location>
        <begin position="225"/>
        <end position="243"/>
    </location>
</feature>
<keyword evidence="2" id="KW-0175">Coiled coil</keyword>
<keyword evidence="3" id="KW-1133">Transmembrane helix</keyword>
<feature type="coiled-coil region" evidence="2">
    <location>
        <begin position="148"/>
        <end position="210"/>
    </location>
</feature>
<proteinExistence type="predicted"/>
<dbReference type="GO" id="GO:0031201">
    <property type="term" value="C:SNARE complex"/>
    <property type="evidence" value="ECO:0007669"/>
    <property type="project" value="TreeGrafter"/>
</dbReference>
<dbReference type="GO" id="GO:0006887">
    <property type="term" value="P:exocytosis"/>
    <property type="evidence" value="ECO:0007669"/>
    <property type="project" value="TreeGrafter"/>
</dbReference>
<keyword evidence="3" id="KW-0472">Membrane</keyword>
<dbReference type="PANTHER" id="PTHR19957:SF307">
    <property type="entry name" value="PROTEIN SSO1-RELATED"/>
    <property type="match status" value="1"/>
</dbReference>
<dbReference type="SMART" id="SM00397">
    <property type="entry name" value="t_SNARE"/>
    <property type="match status" value="1"/>
</dbReference>
<feature type="domain" description="T-SNARE coiled-coil homology" evidence="4">
    <location>
        <begin position="152"/>
        <end position="214"/>
    </location>
</feature>